<protein>
    <submittedName>
        <fullName evidence="3">Putative similar to chymotrypsin-elastase inhibitor ixodidin</fullName>
    </submittedName>
</protein>
<dbReference type="InterPro" id="IPR002919">
    <property type="entry name" value="TIL_dom"/>
</dbReference>
<accession>L7LSF0</accession>
<dbReference type="Gene3D" id="2.10.25.10">
    <property type="entry name" value="Laminin"/>
    <property type="match status" value="1"/>
</dbReference>
<dbReference type="InterPro" id="IPR036084">
    <property type="entry name" value="Ser_inhib-like_sf"/>
</dbReference>
<name>L7LSF0_RHIPC</name>
<feature type="chain" id="PRO_5003980447" evidence="1">
    <location>
        <begin position="24"/>
        <end position="116"/>
    </location>
</feature>
<dbReference type="EMBL" id="GACK01011226">
    <property type="protein sequence ID" value="JAA53808.1"/>
    <property type="molecule type" value="mRNA"/>
</dbReference>
<dbReference type="SUPFAM" id="SSF57567">
    <property type="entry name" value="Serine protease inhibitors"/>
    <property type="match status" value="1"/>
</dbReference>
<keyword evidence="1" id="KW-0732">Signal</keyword>
<evidence type="ECO:0000256" key="1">
    <source>
        <dbReference type="SAM" id="SignalP"/>
    </source>
</evidence>
<organism evidence="3">
    <name type="scientific">Rhipicephalus pulchellus</name>
    <name type="common">Yellow backed tick</name>
    <name type="synonym">Dermacentor pulchellus</name>
    <dbReference type="NCBI Taxonomy" id="72859"/>
    <lineage>
        <taxon>Eukaryota</taxon>
        <taxon>Metazoa</taxon>
        <taxon>Ecdysozoa</taxon>
        <taxon>Arthropoda</taxon>
        <taxon>Chelicerata</taxon>
        <taxon>Arachnida</taxon>
        <taxon>Acari</taxon>
        <taxon>Parasitiformes</taxon>
        <taxon>Ixodida</taxon>
        <taxon>Ixodoidea</taxon>
        <taxon>Ixodidae</taxon>
        <taxon>Rhipicephalinae</taxon>
        <taxon>Rhipicephalus</taxon>
        <taxon>Rhipicephalus</taxon>
    </lineage>
</organism>
<reference evidence="3" key="2">
    <citation type="journal article" date="2015" name="J. Proteomics">
        <title>Sexual differences in the sialomes of the zebra tick, Rhipicephalus pulchellus.</title>
        <authorList>
            <person name="Tan A.W."/>
            <person name="Francischetti I.M."/>
            <person name="Slovak M."/>
            <person name="Kini R.M."/>
            <person name="Ribeiro J.M."/>
        </authorList>
    </citation>
    <scope>NUCLEOTIDE SEQUENCE</scope>
    <source>
        <tissue evidence="3">Salivary gland</tissue>
    </source>
</reference>
<sequence length="116" mass="13428">MMTENTTIVLLVLVCATLVQVNAQFRSYLRQPPPSTEPHKEWPFLRRCRPGEVYKTCQSSSCGENKCYQLVTGPRPCTLDCLTKCFCEKGLYRNEEGYCVHWWNCPTSPYFTPYTS</sequence>
<dbReference type="AlphaFoldDB" id="L7LSF0"/>
<dbReference type="CDD" id="cd19941">
    <property type="entry name" value="TIL"/>
    <property type="match status" value="1"/>
</dbReference>
<evidence type="ECO:0000259" key="2">
    <source>
        <dbReference type="Pfam" id="PF01826"/>
    </source>
</evidence>
<dbReference type="Pfam" id="PF01826">
    <property type="entry name" value="TIL"/>
    <property type="match status" value="1"/>
</dbReference>
<feature type="domain" description="TIL" evidence="2">
    <location>
        <begin position="48"/>
        <end position="105"/>
    </location>
</feature>
<feature type="signal peptide" evidence="1">
    <location>
        <begin position="1"/>
        <end position="23"/>
    </location>
</feature>
<reference evidence="3" key="1">
    <citation type="submission" date="2012-11" db="EMBL/GenBank/DDBJ databases">
        <authorList>
            <person name="Lucero-Rivera Y.E."/>
            <person name="Tovar-Ramirez D."/>
        </authorList>
    </citation>
    <scope>NUCLEOTIDE SEQUENCE</scope>
    <source>
        <tissue evidence="3">Salivary gland</tissue>
    </source>
</reference>
<evidence type="ECO:0000313" key="3">
    <source>
        <dbReference type="EMBL" id="JAA53808.1"/>
    </source>
</evidence>
<proteinExistence type="evidence at transcript level"/>